<accession>A0A5K1J1M8</accession>
<dbReference type="RefSeq" id="WP_152067968.1">
    <property type="nucleotide sequence ID" value="NZ_CABWIF010000019.1"/>
</dbReference>
<evidence type="ECO:0000313" key="1">
    <source>
        <dbReference type="EMBL" id="VWL96178.1"/>
    </source>
</evidence>
<evidence type="ECO:0000313" key="2">
    <source>
        <dbReference type="Proteomes" id="UP000368032"/>
    </source>
</evidence>
<proteinExistence type="predicted"/>
<dbReference type="SUPFAM" id="SSF47598">
    <property type="entry name" value="Ribbon-helix-helix"/>
    <property type="match status" value="1"/>
</dbReference>
<gene>
    <name evidence="1" type="ORF">CKJAJONC_01839</name>
</gene>
<evidence type="ECO:0008006" key="3">
    <source>
        <dbReference type="Google" id="ProtNLM"/>
    </source>
</evidence>
<protein>
    <recommendedName>
        <fullName evidence="3">CopG-like ribbon-helix-helix domain-containing protein</fullName>
    </recommendedName>
</protein>
<dbReference type="EMBL" id="CABWIF010000019">
    <property type="protein sequence ID" value="VWL96178.1"/>
    <property type="molecule type" value="Genomic_DNA"/>
</dbReference>
<dbReference type="AlphaFoldDB" id="A0A5K1J1M8"/>
<dbReference type="Gene3D" id="1.10.1220.10">
    <property type="entry name" value="Met repressor-like"/>
    <property type="match status" value="1"/>
</dbReference>
<dbReference type="InterPro" id="IPR013321">
    <property type="entry name" value="Arc_rbn_hlx_hlx"/>
</dbReference>
<reference evidence="1 2" key="1">
    <citation type="submission" date="2019-10" db="EMBL/GenBank/DDBJ databases">
        <authorList>
            <person name="Wolf R A."/>
        </authorList>
    </citation>
    <scope>NUCLEOTIDE SEQUENCE [LARGE SCALE GENOMIC DNA]</scope>
    <source>
        <strain evidence="1">Collinsella_aerofaciens_DSM_13712</strain>
    </source>
</reference>
<name>A0A5K1J1M8_9ACTN</name>
<organism evidence="1 2">
    <name type="scientific">Collinsella aerofaciens</name>
    <dbReference type="NCBI Taxonomy" id="74426"/>
    <lineage>
        <taxon>Bacteria</taxon>
        <taxon>Bacillati</taxon>
        <taxon>Actinomycetota</taxon>
        <taxon>Coriobacteriia</taxon>
        <taxon>Coriobacteriales</taxon>
        <taxon>Coriobacteriaceae</taxon>
        <taxon>Collinsella</taxon>
    </lineage>
</organism>
<dbReference type="Proteomes" id="UP000368032">
    <property type="component" value="Unassembled WGS sequence"/>
</dbReference>
<dbReference type="GO" id="GO:0006355">
    <property type="term" value="P:regulation of DNA-templated transcription"/>
    <property type="evidence" value="ECO:0007669"/>
    <property type="project" value="InterPro"/>
</dbReference>
<sequence length="62" mass="7092">MESKKDATPSKKRVLLTLPVELVDYLTEVTEQTGMNKSGYIGVLLRNQMLHEREDRAGDEEK</sequence>
<dbReference type="InterPro" id="IPR010985">
    <property type="entry name" value="Ribbon_hlx_hlx"/>
</dbReference>